<dbReference type="SFLD" id="SFLDF00027">
    <property type="entry name" value="p-type_atpase"/>
    <property type="match status" value="1"/>
</dbReference>
<accession>A0A9D1HN27</accession>
<dbReference type="SFLD" id="SFLDG00002">
    <property type="entry name" value="C1.7:_P-type_atpase_like"/>
    <property type="match status" value="1"/>
</dbReference>
<feature type="transmembrane region" description="Helical" evidence="6">
    <location>
        <begin position="743"/>
        <end position="762"/>
    </location>
</feature>
<feature type="transmembrane region" description="Helical" evidence="6">
    <location>
        <begin position="256"/>
        <end position="276"/>
    </location>
</feature>
<feature type="transmembrane region" description="Helical" evidence="6">
    <location>
        <begin position="45"/>
        <end position="62"/>
    </location>
</feature>
<dbReference type="InterPro" id="IPR044492">
    <property type="entry name" value="P_typ_ATPase_HD_dom"/>
</dbReference>
<dbReference type="Pfam" id="PF00702">
    <property type="entry name" value="Hydrolase"/>
    <property type="match status" value="1"/>
</dbReference>
<dbReference type="InterPro" id="IPR059000">
    <property type="entry name" value="ATPase_P-type_domA"/>
</dbReference>
<evidence type="ECO:0000256" key="6">
    <source>
        <dbReference type="SAM" id="Phobius"/>
    </source>
</evidence>
<evidence type="ECO:0000256" key="3">
    <source>
        <dbReference type="ARBA" id="ARBA00022967"/>
    </source>
</evidence>
<dbReference type="SUPFAM" id="SSF56784">
    <property type="entry name" value="HAD-like"/>
    <property type="match status" value="1"/>
</dbReference>
<evidence type="ECO:0000256" key="5">
    <source>
        <dbReference type="ARBA" id="ARBA00023136"/>
    </source>
</evidence>
<dbReference type="InterPro" id="IPR018303">
    <property type="entry name" value="ATPase_P-typ_P_site"/>
</dbReference>
<dbReference type="GO" id="GO:0016887">
    <property type="term" value="F:ATP hydrolysis activity"/>
    <property type="evidence" value="ECO:0007669"/>
    <property type="project" value="InterPro"/>
</dbReference>
<dbReference type="PROSITE" id="PS00154">
    <property type="entry name" value="ATPASE_E1_E2"/>
    <property type="match status" value="1"/>
</dbReference>
<dbReference type="SFLD" id="SFLDS00003">
    <property type="entry name" value="Haloacid_Dehalogenase"/>
    <property type="match status" value="1"/>
</dbReference>
<comment type="subcellular location">
    <subcellularLocation>
        <location evidence="1">Membrane</location>
        <topology evidence="1">Multi-pass membrane protein</topology>
    </subcellularLocation>
</comment>
<dbReference type="Proteomes" id="UP000824175">
    <property type="component" value="Unassembled WGS sequence"/>
</dbReference>
<feature type="transmembrane region" description="Helical" evidence="6">
    <location>
        <begin position="214"/>
        <end position="236"/>
    </location>
</feature>
<dbReference type="InterPro" id="IPR036412">
    <property type="entry name" value="HAD-like_sf"/>
</dbReference>
<dbReference type="GO" id="GO:0016020">
    <property type="term" value="C:membrane"/>
    <property type="evidence" value="ECO:0007669"/>
    <property type="project" value="UniProtKB-SubCell"/>
</dbReference>
<dbReference type="InterPro" id="IPR001757">
    <property type="entry name" value="P_typ_ATPase"/>
</dbReference>
<dbReference type="PRINTS" id="PR00119">
    <property type="entry name" value="CATATPASE"/>
</dbReference>
<dbReference type="GO" id="GO:0005524">
    <property type="term" value="F:ATP binding"/>
    <property type="evidence" value="ECO:0007669"/>
    <property type="project" value="InterPro"/>
</dbReference>
<dbReference type="AlphaFoldDB" id="A0A9D1HN27"/>
<feature type="transmembrane region" description="Helical" evidence="6">
    <location>
        <begin position="617"/>
        <end position="636"/>
    </location>
</feature>
<dbReference type="Gene3D" id="3.40.1110.10">
    <property type="entry name" value="Calcium-transporting ATPase, cytoplasmic domain N"/>
    <property type="match status" value="1"/>
</dbReference>
<dbReference type="InterPro" id="IPR023214">
    <property type="entry name" value="HAD_sf"/>
</dbReference>
<keyword evidence="4 6" id="KW-1133">Transmembrane helix</keyword>
<dbReference type="InterPro" id="IPR023298">
    <property type="entry name" value="ATPase_P-typ_TM_dom_sf"/>
</dbReference>
<feature type="transmembrane region" description="Helical" evidence="6">
    <location>
        <begin position="656"/>
        <end position="676"/>
    </location>
</feature>
<evidence type="ECO:0000313" key="9">
    <source>
        <dbReference type="Proteomes" id="UP000824175"/>
    </source>
</evidence>
<evidence type="ECO:0000259" key="7">
    <source>
        <dbReference type="Pfam" id="PF00122"/>
    </source>
</evidence>
<keyword evidence="3" id="KW-1278">Translocase</keyword>
<dbReference type="InterPro" id="IPR008250">
    <property type="entry name" value="ATPase_P-typ_transduc_dom_A_sf"/>
</dbReference>
<keyword evidence="5 6" id="KW-0472">Membrane</keyword>
<dbReference type="PRINTS" id="PR00120">
    <property type="entry name" value="HATPASE"/>
</dbReference>
<evidence type="ECO:0000256" key="2">
    <source>
        <dbReference type="ARBA" id="ARBA00022692"/>
    </source>
</evidence>
<dbReference type="NCBIfam" id="TIGR01494">
    <property type="entry name" value="ATPase_P-type"/>
    <property type="match status" value="2"/>
</dbReference>
<dbReference type="Pfam" id="PF00122">
    <property type="entry name" value="E1-E2_ATPase"/>
    <property type="match status" value="1"/>
</dbReference>
<organism evidence="8 9">
    <name type="scientific">Candidatus Fimiplasma intestinipullorum</name>
    <dbReference type="NCBI Taxonomy" id="2840825"/>
    <lineage>
        <taxon>Bacteria</taxon>
        <taxon>Bacillati</taxon>
        <taxon>Bacillota</taxon>
        <taxon>Clostridia</taxon>
        <taxon>Eubacteriales</taxon>
        <taxon>Candidatus Fimiplasma</taxon>
    </lineage>
</organism>
<dbReference type="Gene3D" id="3.40.50.1000">
    <property type="entry name" value="HAD superfamily/HAD-like"/>
    <property type="match status" value="1"/>
</dbReference>
<evidence type="ECO:0000256" key="4">
    <source>
        <dbReference type="ARBA" id="ARBA00022989"/>
    </source>
</evidence>
<feature type="transmembrane region" description="Helical" evidence="6">
    <location>
        <begin position="711"/>
        <end position="731"/>
    </location>
</feature>
<keyword evidence="2 6" id="KW-0812">Transmembrane</keyword>
<feature type="transmembrane region" description="Helical" evidence="6">
    <location>
        <begin position="682"/>
        <end position="699"/>
    </location>
</feature>
<reference evidence="8" key="1">
    <citation type="submission" date="2020-10" db="EMBL/GenBank/DDBJ databases">
        <authorList>
            <person name="Gilroy R."/>
        </authorList>
    </citation>
    <scope>NUCLEOTIDE SEQUENCE</scope>
    <source>
        <strain evidence="8">CHK195-11698</strain>
    </source>
</reference>
<dbReference type="SUPFAM" id="SSF81665">
    <property type="entry name" value="Calcium ATPase, transmembrane domain M"/>
    <property type="match status" value="1"/>
</dbReference>
<gene>
    <name evidence="8" type="ORF">IAD15_06390</name>
</gene>
<evidence type="ECO:0000256" key="1">
    <source>
        <dbReference type="ARBA" id="ARBA00004141"/>
    </source>
</evidence>
<sequence>MINPEQHYNGLSQTEVKALKEKGLTNHLDDPNEDTILRIIVKNTCTFFNLIIFILALLVLSSGQLKNLMFVGVALCNLAIGIFQEIKAKLTLDHLALISESKVQVIRDGKIEPISHRDIVLGDYVCLKSGNQIVADSTVVEGYLEVNESHLTGEADIIEKKPGDPLYSGSYVISGTAVTTVIHVGKDNISSKIMLAAKTRHKQKSMLEDSINHILKTVSMLLVPLGVLLFITQYFFQDLSYSDAIIGTVASVSGMIPEGLVLLTSIALAIGAINLARQNTLIHDLFCIETLAHVDVLCLDKTGTLTEGRMSVDKVIPIDETVNAETLMPGILGALKDDNATNLALKEHFGVNPIPFEKAIPFSSERKYSAVIFATQSYYLGAPERLFSQRLAAFEEHISRYTRDGKRVLMLASSAKKSEQLPDDLKPLALIIISDVIRENASETLTYFEEQGVDLRIISGDHPQTVSLIAKKAGLADYANYVDASTLTTPEAIEHAVQQYTIFGRVTPLQKREIVQALQKQGHTVGMTGDGVNDVMALKAADCSIAMAEGSDAAKEISNIVLLDSNFAHLPHVLSEGRKVIHHIQNAASLFLVKTIFSIILSFMTLVVGVAYPFVPIQLTFVSTLAVGIPSFFLTLERDYTLVKGDFYTNVLAKALPGALAVFCEITFVTLFTHYFGYSQEVRSTMCVLLTALCTMLVQKEIYPLVSHYRRFIFTTLSIAIIVGFLLFHEFFEMVQLDWRCTLYLTILAGLAFVLIRIMRYFSNRYLYRHQTQHT</sequence>
<dbReference type="EMBL" id="DVMJ01000053">
    <property type="protein sequence ID" value="HIU13682.1"/>
    <property type="molecule type" value="Genomic_DNA"/>
</dbReference>
<comment type="caution">
    <text evidence="8">The sequence shown here is derived from an EMBL/GenBank/DDBJ whole genome shotgun (WGS) entry which is preliminary data.</text>
</comment>
<dbReference type="PANTHER" id="PTHR42861">
    <property type="entry name" value="CALCIUM-TRANSPORTING ATPASE"/>
    <property type="match status" value="1"/>
</dbReference>
<protein>
    <submittedName>
        <fullName evidence="8">HAD-IC family P-type ATPase</fullName>
    </submittedName>
</protein>
<proteinExistence type="predicted"/>
<dbReference type="Gene3D" id="1.20.1110.10">
    <property type="entry name" value="Calcium-transporting ATPase, transmembrane domain"/>
    <property type="match status" value="1"/>
</dbReference>
<evidence type="ECO:0000313" key="8">
    <source>
        <dbReference type="EMBL" id="HIU13682.1"/>
    </source>
</evidence>
<feature type="domain" description="P-type ATPase A" evidence="7">
    <location>
        <begin position="99"/>
        <end position="195"/>
    </location>
</feature>
<dbReference type="InterPro" id="IPR023299">
    <property type="entry name" value="ATPase_P-typ_cyto_dom_N"/>
</dbReference>
<name>A0A9D1HN27_9FIRM</name>
<dbReference type="Gene3D" id="2.70.150.10">
    <property type="entry name" value="Calcium-transporting ATPase, cytoplasmic transduction domain A"/>
    <property type="match status" value="1"/>
</dbReference>
<reference evidence="8" key="2">
    <citation type="journal article" date="2021" name="PeerJ">
        <title>Extensive microbial diversity within the chicken gut microbiome revealed by metagenomics and culture.</title>
        <authorList>
            <person name="Gilroy R."/>
            <person name="Ravi A."/>
            <person name="Getino M."/>
            <person name="Pursley I."/>
            <person name="Horton D.L."/>
            <person name="Alikhan N.F."/>
            <person name="Baker D."/>
            <person name="Gharbi K."/>
            <person name="Hall N."/>
            <person name="Watson M."/>
            <person name="Adriaenssens E.M."/>
            <person name="Foster-Nyarko E."/>
            <person name="Jarju S."/>
            <person name="Secka A."/>
            <person name="Antonio M."/>
            <person name="Oren A."/>
            <person name="Chaudhuri R.R."/>
            <person name="La Ragione R."/>
            <person name="Hildebrand F."/>
            <person name="Pallen M.J."/>
        </authorList>
    </citation>
    <scope>NUCLEOTIDE SEQUENCE</scope>
    <source>
        <strain evidence="8">CHK195-11698</strain>
    </source>
</reference>
<feature type="transmembrane region" description="Helical" evidence="6">
    <location>
        <begin position="588"/>
        <end position="611"/>
    </location>
</feature>
<dbReference type="SUPFAM" id="SSF81653">
    <property type="entry name" value="Calcium ATPase, transduction domain A"/>
    <property type="match status" value="1"/>
</dbReference>